<accession>A0A078B9M2</accession>
<feature type="region of interest" description="Disordered" evidence="1">
    <location>
        <begin position="129"/>
        <end position="154"/>
    </location>
</feature>
<dbReference type="Proteomes" id="UP000039865">
    <property type="component" value="Unassembled WGS sequence"/>
</dbReference>
<organism evidence="2 3">
    <name type="scientific">Stylonychia lemnae</name>
    <name type="common">Ciliate</name>
    <dbReference type="NCBI Taxonomy" id="5949"/>
    <lineage>
        <taxon>Eukaryota</taxon>
        <taxon>Sar</taxon>
        <taxon>Alveolata</taxon>
        <taxon>Ciliophora</taxon>
        <taxon>Intramacronucleata</taxon>
        <taxon>Spirotrichea</taxon>
        <taxon>Stichotrichia</taxon>
        <taxon>Sporadotrichida</taxon>
        <taxon>Oxytrichidae</taxon>
        <taxon>Stylonychinae</taxon>
        <taxon>Stylonychia</taxon>
    </lineage>
</organism>
<keyword evidence="3" id="KW-1185">Reference proteome</keyword>
<feature type="compositionally biased region" description="Polar residues" evidence="1">
    <location>
        <begin position="41"/>
        <end position="50"/>
    </location>
</feature>
<evidence type="ECO:0000313" key="2">
    <source>
        <dbReference type="EMBL" id="CDW90268.1"/>
    </source>
</evidence>
<proteinExistence type="predicted"/>
<feature type="compositionally biased region" description="Polar residues" evidence="1">
    <location>
        <begin position="7"/>
        <end position="17"/>
    </location>
</feature>
<feature type="compositionally biased region" description="Basic and acidic residues" evidence="1">
    <location>
        <begin position="22"/>
        <end position="39"/>
    </location>
</feature>
<dbReference type="AlphaFoldDB" id="A0A078B9M2"/>
<gene>
    <name evidence="2" type="primary">Contig18561.g19727</name>
    <name evidence="2" type="ORF">STYLEM_19410</name>
</gene>
<evidence type="ECO:0000313" key="3">
    <source>
        <dbReference type="Proteomes" id="UP000039865"/>
    </source>
</evidence>
<sequence>MKRRQITKPTRQTQIQFPQVKGHLDALPNRDELQKKLETPESYSNQQSGAKEQGTPYRSVTRIKSLLKQSPGYLVQHGLVKPAAEQSPSSKFFMQLERQNQSKPSSATTACTYAPNELSTYKNDMSQCSRAAKQQRSDKKNNSSQKKLLGQKRQAQTKTEVMEYFTRLQSTVAKFVAKNLKLTDKKTGQTLEFSLYQENQIEGFKKCAIITDYDMSRLEVEYDYDTEDEQLIYSKEMLKRDLLQAIEFYIREDPFKLVENICL</sequence>
<dbReference type="EMBL" id="CCKQ01018310">
    <property type="protein sequence ID" value="CDW90268.1"/>
    <property type="molecule type" value="Genomic_DNA"/>
</dbReference>
<protein>
    <submittedName>
        <fullName evidence="2">Uncharacterized protein</fullName>
    </submittedName>
</protein>
<name>A0A078B9M2_STYLE</name>
<evidence type="ECO:0000256" key="1">
    <source>
        <dbReference type="SAM" id="MobiDB-lite"/>
    </source>
</evidence>
<feature type="region of interest" description="Disordered" evidence="1">
    <location>
        <begin position="1"/>
        <end position="57"/>
    </location>
</feature>
<reference evidence="2 3" key="1">
    <citation type="submission" date="2014-06" db="EMBL/GenBank/DDBJ databases">
        <authorList>
            <person name="Swart Estienne"/>
        </authorList>
    </citation>
    <scope>NUCLEOTIDE SEQUENCE [LARGE SCALE GENOMIC DNA]</scope>
    <source>
        <strain evidence="2 3">130c</strain>
    </source>
</reference>
<dbReference type="InParanoid" id="A0A078B9M2"/>